<evidence type="ECO:0000256" key="3">
    <source>
        <dbReference type="ARBA" id="ARBA00022723"/>
    </source>
</evidence>
<proteinExistence type="inferred from homology"/>
<dbReference type="PRINTS" id="PR00463">
    <property type="entry name" value="EP450I"/>
</dbReference>
<dbReference type="GO" id="GO:0004497">
    <property type="term" value="F:monooxygenase activity"/>
    <property type="evidence" value="ECO:0007669"/>
    <property type="project" value="UniProtKB-KW"/>
</dbReference>
<name>A0A7W8JAS3_9BACT</name>
<feature type="binding site" description="axial binding residue" evidence="7">
    <location>
        <position position="441"/>
    </location>
    <ligand>
        <name>heme</name>
        <dbReference type="ChEBI" id="CHEBI:30413"/>
    </ligand>
    <ligandPart>
        <name>Fe</name>
        <dbReference type="ChEBI" id="CHEBI:18248"/>
    </ligandPart>
</feature>
<organism evidence="9 10">
    <name type="scientific">Tunturiibacter lichenicola</name>
    <dbReference type="NCBI Taxonomy" id="2051959"/>
    <lineage>
        <taxon>Bacteria</taxon>
        <taxon>Pseudomonadati</taxon>
        <taxon>Acidobacteriota</taxon>
        <taxon>Terriglobia</taxon>
        <taxon>Terriglobales</taxon>
        <taxon>Acidobacteriaceae</taxon>
        <taxon>Tunturiibacter</taxon>
    </lineage>
</organism>
<keyword evidence="2 7" id="KW-0349">Heme</keyword>
<evidence type="ECO:0000256" key="5">
    <source>
        <dbReference type="ARBA" id="ARBA00023004"/>
    </source>
</evidence>
<dbReference type="InterPro" id="IPR050196">
    <property type="entry name" value="Cytochrome_P450_Monoox"/>
</dbReference>
<dbReference type="PRINTS" id="PR00385">
    <property type="entry name" value="P450"/>
</dbReference>
<evidence type="ECO:0000256" key="8">
    <source>
        <dbReference type="RuleBase" id="RU000461"/>
    </source>
</evidence>
<keyword evidence="6 8" id="KW-0503">Monooxygenase</keyword>
<sequence>MTTPPPTLEAPPEPAASVKLSDNGGKGLMPPGLKHSLPFYAFKPWVKLGSPILLFEYLLKTYGNIACYRFLGTPIVFINDPEYIREILVTQAASFVKERTVRRMKVLLGEGLITSDDPIHMRQRKIAAPAFHRQRIAAYGDQIVACAAHQSETWQRESPSGQPIDIAAASMKLSLEIVARTLFDTAVTDDIRSINDEVNTIMGLYNFIVAFPKIESFLHLPIPGIMKFRRSKARLDAVVDRLIREHREAAVHAQPGEAEKTGGDLLSMLLASKYESDDPTTQQTGMSDEQVRDEVLTIFLAGYETVANGLAWTWYLLSQNPHIEARLHAELDAVLGTGPTQRLPTLADYPALRYTEQVFAESMRLYPPAWAMGRMSTKPITLGPYTIPPGAHFFFSQYIMGRDPQYFPDPLRFDPDRFSPENKAARAKFTYFPFGGGSRQCIGESFAWMEGVFSIATLAQRWRMTYLGETPPEVQAKITLRPRDPLMMQLIPR</sequence>
<dbReference type="PANTHER" id="PTHR24291:SF50">
    <property type="entry name" value="BIFUNCTIONAL ALBAFLAVENONE MONOOXYGENASE_TERPENE SYNTHASE"/>
    <property type="match status" value="1"/>
</dbReference>
<evidence type="ECO:0000313" key="9">
    <source>
        <dbReference type="EMBL" id="MBB5345804.1"/>
    </source>
</evidence>
<reference evidence="9 10" key="1">
    <citation type="submission" date="2020-08" db="EMBL/GenBank/DDBJ databases">
        <title>Genomic Encyclopedia of Type Strains, Phase IV (KMG-V): Genome sequencing to study the core and pangenomes of soil and plant-associated prokaryotes.</title>
        <authorList>
            <person name="Whitman W."/>
        </authorList>
    </citation>
    <scope>NUCLEOTIDE SEQUENCE [LARGE SCALE GENOMIC DNA]</scope>
    <source>
        <strain evidence="9 10">M8US30</strain>
    </source>
</reference>
<dbReference type="GO" id="GO:0005506">
    <property type="term" value="F:iron ion binding"/>
    <property type="evidence" value="ECO:0007669"/>
    <property type="project" value="InterPro"/>
</dbReference>
<dbReference type="InterPro" id="IPR017972">
    <property type="entry name" value="Cyt_P450_CS"/>
</dbReference>
<evidence type="ECO:0000256" key="6">
    <source>
        <dbReference type="ARBA" id="ARBA00023033"/>
    </source>
</evidence>
<accession>A0A7W8JAS3</accession>
<keyword evidence="3 7" id="KW-0479">Metal-binding</keyword>
<evidence type="ECO:0000256" key="2">
    <source>
        <dbReference type="ARBA" id="ARBA00022617"/>
    </source>
</evidence>
<comment type="cofactor">
    <cofactor evidence="7">
        <name>heme</name>
        <dbReference type="ChEBI" id="CHEBI:30413"/>
    </cofactor>
</comment>
<dbReference type="InterPro" id="IPR002401">
    <property type="entry name" value="Cyt_P450_E_grp-I"/>
</dbReference>
<comment type="similarity">
    <text evidence="1 8">Belongs to the cytochrome P450 family.</text>
</comment>
<dbReference type="Gene3D" id="1.10.630.10">
    <property type="entry name" value="Cytochrome P450"/>
    <property type="match status" value="1"/>
</dbReference>
<gene>
    <name evidence="9" type="ORF">HDF10_003805</name>
</gene>
<dbReference type="AlphaFoldDB" id="A0A7W8JAS3"/>
<dbReference type="InterPro" id="IPR036396">
    <property type="entry name" value="Cyt_P450_sf"/>
</dbReference>
<dbReference type="InterPro" id="IPR001128">
    <property type="entry name" value="Cyt_P450"/>
</dbReference>
<comment type="caution">
    <text evidence="9">The sequence shown here is derived from an EMBL/GenBank/DDBJ whole genome shotgun (WGS) entry which is preliminary data.</text>
</comment>
<dbReference type="Pfam" id="PF00067">
    <property type="entry name" value="p450"/>
    <property type="match status" value="1"/>
</dbReference>
<evidence type="ECO:0000256" key="7">
    <source>
        <dbReference type="PIRSR" id="PIRSR602401-1"/>
    </source>
</evidence>
<evidence type="ECO:0000313" key="10">
    <source>
        <dbReference type="Proteomes" id="UP000569092"/>
    </source>
</evidence>
<dbReference type="PROSITE" id="PS00086">
    <property type="entry name" value="CYTOCHROME_P450"/>
    <property type="match status" value="1"/>
</dbReference>
<dbReference type="CDD" id="cd20620">
    <property type="entry name" value="CYP132-like"/>
    <property type="match status" value="1"/>
</dbReference>
<dbReference type="SUPFAM" id="SSF48264">
    <property type="entry name" value="Cytochrome P450"/>
    <property type="match status" value="1"/>
</dbReference>
<protein>
    <submittedName>
        <fullName evidence="9">Cytochrome P450</fullName>
    </submittedName>
</protein>
<keyword evidence="5 7" id="KW-0408">Iron</keyword>
<dbReference type="GO" id="GO:0016705">
    <property type="term" value="F:oxidoreductase activity, acting on paired donors, with incorporation or reduction of molecular oxygen"/>
    <property type="evidence" value="ECO:0007669"/>
    <property type="project" value="InterPro"/>
</dbReference>
<dbReference type="GO" id="GO:0020037">
    <property type="term" value="F:heme binding"/>
    <property type="evidence" value="ECO:0007669"/>
    <property type="project" value="InterPro"/>
</dbReference>
<evidence type="ECO:0000256" key="4">
    <source>
        <dbReference type="ARBA" id="ARBA00023002"/>
    </source>
</evidence>
<dbReference type="PANTHER" id="PTHR24291">
    <property type="entry name" value="CYTOCHROME P450 FAMILY 4"/>
    <property type="match status" value="1"/>
</dbReference>
<dbReference type="EMBL" id="JACHDZ010000007">
    <property type="protein sequence ID" value="MBB5345804.1"/>
    <property type="molecule type" value="Genomic_DNA"/>
</dbReference>
<keyword evidence="4 8" id="KW-0560">Oxidoreductase</keyword>
<dbReference type="Proteomes" id="UP000569092">
    <property type="component" value="Unassembled WGS sequence"/>
</dbReference>
<evidence type="ECO:0000256" key="1">
    <source>
        <dbReference type="ARBA" id="ARBA00010617"/>
    </source>
</evidence>